<evidence type="ECO:0000313" key="3">
    <source>
        <dbReference type="Proteomes" id="UP000234789"/>
    </source>
</evidence>
<dbReference type="Proteomes" id="UP000234789">
    <property type="component" value="Unassembled WGS sequence"/>
</dbReference>
<feature type="compositionally biased region" description="Basic residues" evidence="1">
    <location>
        <begin position="48"/>
        <end position="60"/>
    </location>
</feature>
<dbReference type="AlphaFoldDB" id="A0A2N5N906"/>
<accession>A0A2N5N906</accession>
<gene>
    <name evidence="2" type="ORF">B8V81_1004</name>
</gene>
<feature type="region of interest" description="Disordered" evidence="1">
    <location>
        <begin position="46"/>
        <end position="91"/>
    </location>
</feature>
<protein>
    <submittedName>
        <fullName evidence="2">Uncharacterized protein</fullName>
    </submittedName>
</protein>
<organism evidence="2 3">
    <name type="scientific">Paenibacillus pasadenensis</name>
    <dbReference type="NCBI Taxonomy" id="217090"/>
    <lineage>
        <taxon>Bacteria</taxon>
        <taxon>Bacillati</taxon>
        <taxon>Bacillota</taxon>
        <taxon>Bacilli</taxon>
        <taxon>Bacillales</taxon>
        <taxon>Paenibacillaceae</taxon>
        <taxon>Paenibacillus</taxon>
    </lineage>
</organism>
<name>A0A2N5N906_9BACL</name>
<dbReference type="EMBL" id="NFEZ01000003">
    <property type="protein sequence ID" value="PLT46780.1"/>
    <property type="molecule type" value="Genomic_DNA"/>
</dbReference>
<reference evidence="2 3" key="1">
    <citation type="submission" date="2017-05" db="EMBL/GenBank/DDBJ databases">
        <title>Functional genome analysis of Paenibacillus pasadenensis strain R16: insights on endophytic life style and antifungal activity.</title>
        <authorList>
            <person name="Passera A."/>
            <person name="Marcolungo L."/>
            <person name="Casati P."/>
            <person name="Brasca M."/>
            <person name="Quaglino F."/>
            <person name="Delledonne M."/>
        </authorList>
    </citation>
    <scope>NUCLEOTIDE SEQUENCE [LARGE SCALE GENOMIC DNA]</scope>
    <source>
        <strain evidence="2 3">R16</strain>
    </source>
</reference>
<evidence type="ECO:0000256" key="1">
    <source>
        <dbReference type="SAM" id="MobiDB-lite"/>
    </source>
</evidence>
<sequence>MGDRRDLHDDEIPFVHLPTPWSRLVVRNPFARKDTLKRFHSQLEPRGLRRGPARGKRRKASTYAAAAAGCRGGGLRSRSGSPERRSAFDRSDQDAFVEVLLQERVDDQHRQGGKPRLFIKDRIVYWNNRLYALTVVGEEVKNRRVPRGISPRL</sequence>
<evidence type="ECO:0000313" key="2">
    <source>
        <dbReference type="EMBL" id="PLT46780.1"/>
    </source>
</evidence>
<keyword evidence="3" id="KW-1185">Reference proteome</keyword>
<proteinExistence type="predicted"/>
<comment type="caution">
    <text evidence="2">The sequence shown here is derived from an EMBL/GenBank/DDBJ whole genome shotgun (WGS) entry which is preliminary data.</text>
</comment>
<feature type="compositionally biased region" description="Basic and acidic residues" evidence="1">
    <location>
        <begin position="81"/>
        <end position="91"/>
    </location>
</feature>